<dbReference type="RefSeq" id="WP_341835169.1">
    <property type="nucleotide sequence ID" value="NZ_CP149822.1"/>
</dbReference>
<accession>A0ABZ2YKI2</accession>
<evidence type="ECO:0000313" key="4">
    <source>
        <dbReference type="Proteomes" id="UP001485459"/>
    </source>
</evidence>
<dbReference type="InterPro" id="IPR012347">
    <property type="entry name" value="Ferritin-like"/>
</dbReference>
<dbReference type="InterPro" id="IPR025419">
    <property type="entry name" value="DUF4142"/>
</dbReference>
<evidence type="ECO:0000313" key="3">
    <source>
        <dbReference type="EMBL" id="WZN40243.1"/>
    </source>
</evidence>
<reference evidence="4" key="1">
    <citation type="submission" date="2024-03" db="EMBL/GenBank/DDBJ databases">
        <title>Chitinophaga horti sp. nov., isolated from garden soil.</title>
        <authorList>
            <person name="Lee D.S."/>
            <person name="Han D.M."/>
            <person name="Baek J.H."/>
            <person name="Choi D.G."/>
            <person name="Jeon J.H."/>
            <person name="Jeon C.O."/>
        </authorList>
    </citation>
    <scope>NUCLEOTIDE SEQUENCE [LARGE SCALE GENOMIC DNA]</scope>
    <source>
        <strain evidence="4">GPA1</strain>
    </source>
</reference>
<feature type="chain" id="PRO_5047511421" evidence="1">
    <location>
        <begin position="22"/>
        <end position="197"/>
    </location>
</feature>
<dbReference type="Gene3D" id="1.20.1260.10">
    <property type="match status" value="1"/>
</dbReference>
<dbReference type="PANTHER" id="PTHR38593">
    <property type="entry name" value="BLR2558 PROTEIN"/>
    <property type="match status" value="1"/>
</dbReference>
<organism evidence="3 4">
    <name type="scientific">Chitinophaga pollutisoli</name>
    <dbReference type="NCBI Taxonomy" id="3133966"/>
    <lineage>
        <taxon>Bacteria</taxon>
        <taxon>Pseudomonadati</taxon>
        <taxon>Bacteroidota</taxon>
        <taxon>Chitinophagia</taxon>
        <taxon>Chitinophagales</taxon>
        <taxon>Chitinophagaceae</taxon>
        <taxon>Chitinophaga</taxon>
    </lineage>
</organism>
<name>A0ABZ2YKI2_9BACT</name>
<evidence type="ECO:0000259" key="2">
    <source>
        <dbReference type="Pfam" id="PF13628"/>
    </source>
</evidence>
<feature type="signal peptide" evidence="1">
    <location>
        <begin position="1"/>
        <end position="21"/>
    </location>
</feature>
<evidence type="ECO:0000256" key="1">
    <source>
        <dbReference type="SAM" id="SignalP"/>
    </source>
</evidence>
<dbReference type="EMBL" id="CP149822">
    <property type="protein sequence ID" value="WZN40243.1"/>
    <property type="molecule type" value="Genomic_DNA"/>
</dbReference>
<keyword evidence="1" id="KW-0732">Signal</keyword>
<dbReference type="Proteomes" id="UP001485459">
    <property type="component" value="Chromosome"/>
</dbReference>
<dbReference type="PROSITE" id="PS51257">
    <property type="entry name" value="PROKAR_LIPOPROTEIN"/>
    <property type="match status" value="1"/>
</dbReference>
<protein>
    <submittedName>
        <fullName evidence="3">DUF4142 domain-containing protein</fullName>
    </submittedName>
</protein>
<gene>
    <name evidence="3" type="ORF">WJU16_19940</name>
</gene>
<keyword evidence="4" id="KW-1185">Reference proteome</keyword>
<feature type="domain" description="DUF4142" evidence="2">
    <location>
        <begin position="57"/>
        <end position="190"/>
    </location>
</feature>
<sequence>MKRWMVYIVPLALGFAACNNAGTQNNSDTTLPSDTGVTDDMARDANRDILPSDSLRDDAKNLVKAAEDGLFEVRLSTDAQGKANAASVKTLAKHMQTAHEKVNKELVELANQKSIILPTAISDGQSKDIGNIMEKSGKDFDKAFVDKLESAHKDAIDLFEKGADKSEDPDIKAFFAKHLPELRSHLDMVKKEKDKLK</sequence>
<dbReference type="PANTHER" id="PTHR38593:SF1">
    <property type="entry name" value="BLR2558 PROTEIN"/>
    <property type="match status" value="1"/>
</dbReference>
<proteinExistence type="predicted"/>
<dbReference type="Pfam" id="PF13628">
    <property type="entry name" value="DUF4142"/>
    <property type="match status" value="1"/>
</dbReference>